<evidence type="ECO:0000313" key="2">
    <source>
        <dbReference type="EMBL" id="CAI9972505.1"/>
    </source>
</evidence>
<comment type="caution">
    <text evidence="2">The sequence shown here is derived from an EMBL/GenBank/DDBJ whole genome shotgun (WGS) entry which is preliminary data.</text>
</comment>
<name>A0AA86UUQ3_9EUKA</name>
<accession>A0AA86UUQ3</accession>
<protein>
    <submittedName>
        <fullName evidence="3">Hypothetical_protein</fullName>
    </submittedName>
</protein>
<dbReference type="AlphaFoldDB" id="A0AA86UUQ3"/>
<evidence type="ECO:0000313" key="4">
    <source>
        <dbReference type="EMBL" id="CAL6102653.1"/>
    </source>
</evidence>
<dbReference type="EMBL" id="CATOUU010000694">
    <property type="protein sequence ID" value="CAI9941513.1"/>
    <property type="molecule type" value="Genomic_DNA"/>
</dbReference>
<gene>
    <name evidence="1" type="ORF">HINF_LOCUS29158</name>
    <name evidence="3" type="ORF">HINF_LOCUS30347</name>
    <name evidence="2" type="ORF">HINF_LOCUS60150</name>
    <name evidence="4" type="ORF">HINF_LOCUS71769</name>
</gene>
<dbReference type="EMBL" id="CAXDID020000099">
    <property type="protein sequence ID" value="CAL6025509.1"/>
    <property type="molecule type" value="Genomic_DNA"/>
</dbReference>
<dbReference type="EMBL" id="CATOUU010001110">
    <property type="protein sequence ID" value="CAI9972505.1"/>
    <property type="molecule type" value="Genomic_DNA"/>
</dbReference>
<proteinExistence type="predicted"/>
<evidence type="ECO:0000313" key="3">
    <source>
        <dbReference type="EMBL" id="CAL6025509.1"/>
    </source>
</evidence>
<dbReference type="EMBL" id="CAXDID020000557">
    <property type="protein sequence ID" value="CAL6102653.1"/>
    <property type="molecule type" value="Genomic_DNA"/>
</dbReference>
<dbReference type="Proteomes" id="UP001642409">
    <property type="component" value="Unassembled WGS sequence"/>
</dbReference>
<reference evidence="3 5" key="2">
    <citation type="submission" date="2024-07" db="EMBL/GenBank/DDBJ databases">
        <authorList>
            <person name="Akdeniz Z."/>
        </authorList>
    </citation>
    <scope>NUCLEOTIDE SEQUENCE [LARGE SCALE GENOMIC DNA]</scope>
</reference>
<keyword evidence="5" id="KW-1185">Reference proteome</keyword>
<evidence type="ECO:0000313" key="5">
    <source>
        <dbReference type="Proteomes" id="UP001642409"/>
    </source>
</evidence>
<reference evidence="2" key="1">
    <citation type="submission" date="2023-06" db="EMBL/GenBank/DDBJ databases">
        <authorList>
            <person name="Kurt Z."/>
        </authorList>
    </citation>
    <scope>NUCLEOTIDE SEQUENCE</scope>
</reference>
<organism evidence="2">
    <name type="scientific">Hexamita inflata</name>
    <dbReference type="NCBI Taxonomy" id="28002"/>
    <lineage>
        <taxon>Eukaryota</taxon>
        <taxon>Metamonada</taxon>
        <taxon>Diplomonadida</taxon>
        <taxon>Hexamitidae</taxon>
        <taxon>Hexamitinae</taxon>
        <taxon>Hexamita</taxon>
    </lineage>
</organism>
<evidence type="ECO:0000313" key="1">
    <source>
        <dbReference type="EMBL" id="CAI9941513.1"/>
    </source>
</evidence>
<sequence>MYLIVIPADGCHLLLCFHYIIEQDLWNSILSSAAQHYITVISANCSNIGTLIHSAGLNKQVSSSQVSQVTTIQKLNMDQELPVRSYRINAIYQFDLQPKPTIISINQKLSCGRIIEYLYFNLSCLDQLKSCVFWDG</sequence>